<evidence type="ECO:0000256" key="6">
    <source>
        <dbReference type="ARBA" id="ARBA00022485"/>
    </source>
</evidence>
<dbReference type="Gene3D" id="3.30.20.10">
    <property type="entry name" value="Endochitinase, domain 2"/>
    <property type="match status" value="1"/>
</dbReference>
<dbReference type="InterPro" id="IPR007197">
    <property type="entry name" value="rSAM"/>
</dbReference>
<reference evidence="18 19" key="1">
    <citation type="submission" date="2024-04" db="EMBL/GenBank/DDBJ databases">
        <title>The reference genome of an endangered Asteraceae, Deinandra increscens subsp. villosa, native to the Central Coast of California.</title>
        <authorList>
            <person name="Guilliams M."/>
            <person name="Hasenstab-Lehman K."/>
            <person name="Meyer R."/>
            <person name="Mcevoy S."/>
        </authorList>
    </citation>
    <scope>NUCLEOTIDE SEQUENCE [LARGE SCALE GENOMIC DNA]</scope>
    <source>
        <tissue evidence="18">Leaf</tissue>
    </source>
</reference>
<feature type="transmembrane region" description="Helical" evidence="16">
    <location>
        <begin position="451"/>
        <end position="472"/>
    </location>
</feature>
<dbReference type="SFLD" id="SFLDG01060">
    <property type="entry name" value="BATS_domain_containing"/>
    <property type="match status" value="1"/>
</dbReference>
<dbReference type="InterPro" id="IPR013785">
    <property type="entry name" value="Aldolase_TIM"/>
</dbReference>
<dbReference type="GO" id="GO:0016998">
    <property type="term" value="P:cell wall macromolecule catabolic process"/>
    <property type="evidence" value="ECO:0007669"/>
    <property type="project" value="InterPro"/>
</dbReference>
<keyword evidence="14" id="KW-0119">Carbohydrate metabolism</keyword>
<comment type="similarity">
    <text evidence="4">Belongs to the radical SAM superfamily. Biotin synthase family.</text>
</comment>
<comment type="caution">
    <text evidence="18">The sequence shown here is derived from an EMBL/GenBank/DDBJ whole genome shotgun (WGS) entry which is preliminary data.</text>
</comment>
<dbReference type="SUPFAM" id="SSF53955">
    <property type="entry name" value="Lysozyme-like"/>
    <property type="match status" value="1"/>
</dbReference>
<dbReference type="CDD" id="cd00325">
    <property type="entry name" value="chitinase_GH19"/>
    <property type="match status" value="1"/>
</dbReference>
<dbReference type="InterPro" id="IPR002684">
    <property type="entry name" value="Biotin_synth/BioAB"/>
</dbReference>
<dbReference type="Gene3D" id="1.10.530.10">
    <property type="match status" value="1"/>
</dbReference>
<keyword evidence="19" id="KW-1185">Reference proteome</keyword>
<keyword evidence="7" id="KW-0808">Transferase</keyword>
<dbReference type="InterPro" id="IPR000726">
    <property type="entry name" value="Glyco_hydro_19_cat"/>
</dbReference>
<dbReference type="EMBL" id="JBCNJP010000019">
    <property type="protein sequence ID" value="KAK9062487.1"/>
    <property type="molecule type" value="Genomic_DNA"/>
</dbReference>
<evidence type="ECO:0000259" key="17">
    <source>
        <dbReference type="PROSITE" id="PS51918"/>
    </source>
</evidence>
<dbReference type="SFLD" id="SFLDG01278">
    <property type="entry name" value="biotin_synthase_like"/>
    <property type="match status" value="1"/>
</dbReference>
<keyword evidence="8" id="KW-0949">S-adenosyl-L-methionine</keyword>
<keyword evidence="14" id="KW-0146">Chitin degradation</keyword>
<name>A0AAP0GVY4_9ASTR</name>
<dbReference type="SUPFAM" id="SSF102114">
    <property type="entry name" value="Radical SAM enzymes"/>
    <property type="match status" value="1"/>
</dbReference>
<dbReference type="SMART" id="SM00876">
    <property type="entry name" value="BATS"/>
    <property type="match status" value="1"/>
</dbReference>
<dbReference type="PROSITE" id="PS51918">
    <property type="entry name" value="RADICAL_SAM"/>
    <property type="match status" value="1"/>
</dbReference>
<evidence type="ECO:0000256" key="8">
    <source>
        <dbReference type="ARBA" id="ARBA00022691"/>
    </source>
</evidence>
<dbReference type="SFLD" id="SFLDS00029">
    <property type="entry name" value="Radical_SAM"/>
    <property type="match status" value="1"/>
</dbReference>
<protein>
    <recommendedName>
        <fullName evidence="5">biotin synthase</fullName>
        <ecNumber evidence="5">2.8.1.6</ecNumber>
    </recommendedName>
</protein>
<sequence>MILIRSIRPNRRTFSSMLDLQPRSLSYSSAAAAEAERTIREGPRNDWKREEIKSVYDSPLLDLLFHGAQVHRHAHNFREVQQCTLLSVKTGGCSEDCSYCPQSSRYDTGVKAQKLMNKDAVLEAAQKAKEAGSTRFCMGAAWRDTIGRKTNFSQILEYVKEIRGMGMEVCCTLGMIEKQQALELKKAGLTAYNHNLDTSREYYPNVITTRTYDERLETIKHVREAGINVCSGGIIGLGEAEEDRVGLLHTLATLPSHPESVPINALLAVKGTPLEDQKEVEIWEMIRMIATARITMPKAMVRLSAGRVKFSVPEQALCFLAGANSIFTGEKLLTTPNNDFDADQSMFKLLGLIPKPPTFSDDEVETCEEAVSNYNTDSSSPYPDSKLHMVIDLDQYIPDRASLSLKKLLRTAEVKFNQFVDSGTDAVEDLRTMIAVDGDRKVVVSCRKSTVYFFGQLIAISLVTVFAFRVLVKLGLGFRSLFRGRSDNGEVVVTRMDRSLGGREVVVSTKKEPKREFGGSVNPLSSVDDSVMSYSNSMMKNWEKSKKKLPDWWPDSRPAPLEGIDKEENQRKANWLIRAIMDYRTSGKDIQEDDIILLRRICRMSGVNVVIDTSNSRDSLYRASVDFTLNTCGSVASHSTFVQIDGEDAREFLAGLADNIGLESFRAARIVAAAVAARTRSWLLQAWALDMQGKHIEAVDELSKLCLIHRIFPPEEGSPEMEMVARGLEKHLKLEQRVYLLKMLTGVSSEENRRSLIEALGLVCLFTFSSTINTYKVSTGSRPQQSAHHQFNYVQILRYASANFTTYFCMIVRVLVKKVKGKKVCDKGWECKGWSEYCCNLTISDYFDTYQFEELFAKRNTPVAHAAGFWDYKSFITASAVYQPLGFGTTGNKTTQMKEIAAFLGHVGSQTSCGYGVATGGPTAWGLCYNKEMSPSKEYCDDYYKYTYPCAPGAEYYGRGALPIYWQYNYGKIGEALKVDLLNHPEYIEQNATLAFQAAIHTWLTPQKKGQPSAHEAFVGTWKPTKNDTLSKRFPGFGTTMNILYGDRVCGKGDVDDMNTIVSHYLYYLDLMGVGRDEGGPHEVLTCAEQKPFNPSAPTDASSR</sequence>
<dbReference type="Pfam" id="PF06968">
    <property type="entry name" value="BATS"/>
    <property type="match status" value="1"/>
</dbReference>
<dbReference type="SMART" id="SM00729">
    <property type="entry name" value="Elp3"/>
    <property type="match status" value="1"/>
</dbReference>
<evidence type="ECO:0000256" key="11">
    <source>
        <dbReference type="ARBA" id="ARBA00022756"/>
    </source>
</evidence>
<comment type="function">
    <text evidence="2">Defense against chitin-containing fungal pathogens.</text>
</comment>
<dbReference type="Pfam" id="PF04055">
    <property type="entry name" value="Radical_SAM"/>
    <property type="match status" value="1"/>
</dbReference>
<keyword evidence="13" id="KW-0411">Iron-sulfur</keyword>
<evidence type="ECO:0000256" key="4">
    <source>
        <dbReference type="ARBA" id="ARBA00010765"/>
    </source>
</evidence>
<keyword evidence="14" id="KW-0624">Polysaccharide degradation</keyword>
<feature type="domain" description="Radical SAM core" evidence="17">
    <location>
        <begin position="78"/>
        <end position="307"/>
    </location>
</feature>
<evidence type="ECO:0000256" key="2">
    <source>
        <dbReference type="ARBA" id="ARBA00003102"/>
    </source>
</evidence>
<keyword evidence="16" id="KW-0812">Transmembrane</keyword>
<keyword evidence="16" id="KW-0472">Membrane</keyword>
<accession>A0AAP0GVY4</accession>
<keyword evidence="16" id="KW-1133">Transmembrane helix</keyword>
<proteinExistence type="inferred from homology"/>
<evidence type="ECO:0000313" key="19">
    <source>
        <dbReference type="Proteomes" id="UP001408789"/>
    </source>
</evidence>
<comment type="cofactor">
    <cofactor evidence="15">
        <name>[2Fe-2S] cluster</name>
        <dbReference type="ChEBI" id="CHEBI:190135"/>
    </cofactor>
</comment>
<keyword evidence="10" id="KW-0479">Metal-binding</keyword>
<gene>
    <name evidence="18" type="ORF">SSX86_019674</name>
</gene>
<dbReference type="SFLD" id="SFLDF00272">
    <property type="entry name" value="biotin_synthase"/>
    <property type="match status" value="1"/>
</dbReference>
<dbReference type="GO" id="GO:0005739">
    <property type="term" value="C:mitochondrion"/>
    <property type="evidence" value="ECO:0007669"/>
    <property type="project" value="TreeGrafter"/>
</dbReference>
<dbReference type="InterPro" id="IPR058240">
    <property type="entry name" value="rSAM_sf"/>
</dbReference>
<dbReference type="FunFam" id="3.20.20.70:FF:000011">
    <property type="entry name" value="Biotin synthase"/>
    <property type="match status" value="1"/>
</dbReference>
<dbReference type="GO" id="GO:0051539">
    <property type="term" value="F:4 iron, 4 sulfur cluster binding"/>
    <property type="evidence" value="ECO:0007669"/>
    <property type="project" value="UniProtKB-KW"/>
</dbReference>
<evidence type="ECO:0000256" key="3">
    <source>
        <dbReference type="ARBA" id="ARBA00004942"/>
    </source>
</evidence>
<evidence type="ECO:0000256" key="1">
    <source>
        <dbReference type="ARBA" id="ARBA00001966"/>
    </source>
</evidence>
<dbReference type="CDD" id="cd01335">
    <property type="entry name" value="Radical_SAM"/>
    <property type="match status" value="1"/>
</dbReference>
<organism evidence="18 19">
    <name type="scientific">Deinandra increscens subsp. villosa</name>
    <dbReference type="NCBI Taxonomy" id="3103831"/>
    <lineage>
        <taxon>Eukaryota</taxon>
        <taxon>Viridiplantae</taxon>
        <taxon>Streptophyta</taxon>
        <taxon>Embryophyta</taxon>
        <taxon>Tracheophyta</taxon>
        <taxon>Spermatophyta</taxon>
        <taxon>Magnoliopsida</taxon>
        <taxon>eudicotyledons</taxon>
        <taxon>Gunneridae</taxon>
        <taxon>Pentapetalae</taxon>
        <taxon>asterids</taxon>
        <taxon>campanulids</taxon>
        <taxon>Asterales</taxon>
        <taxon>Asteraceae</taxon>
        <taxon>Asteroideae</taxon>
        <taxon>Heliantheae alliance</taxon>
        <taxon>Madieae</taxon>
        <taxon>Madiinae</taxon>
        <taxon>Deinandra</taxon>
    </lineage>
</organism>
<evidence type="ECO:0000256" key="9">
    <source>
        <dbReference type="ARBA" id="ARBA00022714"/>
    </source>
</evidence>
<dbReference type="GO" id="GO:0051537">
    <property type="term" value="F:2 iron, 2 sulfur cluster binding"/>
    <property type="evidence" value="ECO:0007669"/>
    <property type="project" value="UniProtKB-KW"/>
</dbReference>
<dbReference type="InterPro" id="IPR006638">
    <property type="entry name" value="Elp3/MiaA/NifB-like_rSAM"/>
</dbReference>
<dbReference type="EC" id="2.8.1.6" evidence="5"/>
<dbReference type="Pfam" id="PF00182">
    <property type="entry name" value="Glyco_hydro_19"/>
    <property type="match status" value="1"/>
</dbReference>
<evidence type="ECO:0000256" key="13">
    <source>
        <dbReference type="ARBA" id="ARBA00023014"/>
    </source>
</evidence>
<evidence type="ECO:0000313" key="18">
    <source>
        <dbReference type="EMBL" id="KAK9062487.1"/>
    </source>
</evidence>
<dbReference type="AlphaFoldDB" id="A0AAP0GVY4"/>
<comment type="cofactor">
    <cofactor evidence="1">
        <name>[4Fe-4S] cluster</name>
        <dbReference type="ChEBI" id="CHEBI:49883"/>
    </cofactor>
</comment>
<evidence type="ECO:0000256" key="12">
    <source>
        <dbReference type="ARBA" id="ARBA00023004"/>
    </source>
</evidence>
<dbReference type="NCBIfam" id="TIGR00433">
    <property type="entry name" value="bioB"/>
    <property type="match status" value="1"/>
</dbReference>
<dbReference type="PANTHER" id="PTHR22976:SF2">
    <property type="entry name" value="BIOTIN SYNTHASE, MITOCHONDRIAL"/>
    <property type="match status" value="1"/>
</dbReference>
<dbReference type="GO" id="GO:0006032">
    <property type="term" value="P:chitin catabolic process"/>
    <property type="evidence" value="ECO:0007669"/>
    <property type="project" value="UniProtKB-KW"/>
</dbReference>
<evidence type="ECO:0000256" key="10">
    <source>
        <dbReference type="ARBA" id="ARBA00022723"/>
    </source>
</evidence>
<dbReference type="GO" id="GO:0009102">
    <property type="term" value="P:biotin biosynthetic process"/>
    <property type="evidence" value="ECO:0007669"/>
    <property type="project" value="UniProtKB-KW"/>
</dbReference>
<dbReference type="InterPro" id="IPR023346">
    <property type="entry name" value="Lysozyme-like_dom_sf"/>
</dbReference>
<dbReference type="GO" id="GO:0046872">
    <property type="term" value="F:metal ion binding"/>
    <property type="evidence" value="ECO:0007669"/>
    <property type="project" value="UniProtKB-KW"/>
</dbReference>
<evidence type="ECO:0000256" key="15">
    <source>
        <dbReference type="ARBA" id="ARBA00034078"/>
    </source>
</evidence>
<keyword evidence="12" id="KW-0408">Iron</keyword>
<dbReference type="InterPro" id="IPR010722">
    <property type="entry name" value="BATS_dom"/>
</dbReference>
<dbReference type="GO" id="GO:0004568">
    <property type="term" value="F:chitinase activity"/>
    <property type="evidence" value="ECO:0007669"/>
    <property type="project" value="InterPro"/>
</dbReference>
<dbReference type="InterPro" id="IPR024177">
    <property type="entry name" value="Biotin_synthase"/>
</dbReference>
<evidence type="ECO:0000256" key="14">
    <source>
        <dbReference type="ARBA" id="ARBA00023024"/>
    </source>
</evidence>
<dbReference type="Proteomes" id="UP001408789">
    <property type="component" value="Unassembled WGS sequence"/>
</dbReference>
<evidence type="ECO:0000256" key="5">
    <source>
        <dbReference type="ARBA" id="ARBA00012236"/>
    </source>
</evidence>
<dbReference type="GO" id="GO:0004076">
    <property type="term" value="F:biotin synthase activity"/>
    <property type="evidence" value="ECO:0007669"/>
    <property type="project" value="UniProtKB-EC"/>
</dbReference>
<comment type="pathway">
    <text evidence="3">Cofactor biosynthesis; biotin biosynthesis; biotin from 7,8-diaminononanoate: step 2/2.</text>
</comment>
<dbReference type="Gene3D" id="3.20.20.70">
    <property type="entry name" value="Aldolase class I"/>
    <property type="match status" value="1"/>
</dbReference>
<keyword evidence="11" id="KW-0093">Biotin biosynthesis</keyword>
<evidence type="ECO:0000256" key="16">
    <source>
        <dbReference type="SAM" id="Phobius"/>
    </source>
</evidence>
<evidence type="ECO:0000256" key="7">
    <source>
        <dbReference type="ARBA" id="ARBA00022679"/>
    </source>
</evidence>
<dbReference type="HAMAP" id="MF_01694">
    <property type="entry name" value="BioB"/>
    <property type="match status" value="1"/>
</dbReference>
<keyword evidence="6" id="KW-0004">4Fe-4S</keyword>
<keyword evidence="9" id="KW-0001">2Fe-2S</keyword>
<dbReference type="PANTHER" id="PTHR22976">
    <property type="entry name" value="BIOTIN SYNTHASE"/>
    <property type="match status" value="1"/>
</dbReference>